<accession>A0A3B0Z733</accession>
<organism evidence="1">
    <name type="scientific">hydrothermal vent metagenome</name>
    <dbReference type="NCBI Taxonomy" id="652676"/>
    <lineage>
        <taxon>unclassified sequences</taxon>
        <taxon>metagenomes</taxon>
        <taxon>ecological metagenomes</taxon>
    </lineage>
</organism>
<dbReference type="Pfam" id="PF13591">
    <property type="entry name" value="MerR_2"/>
    <property type="match status" value="1"/>
</dbReference>
<proteinExistence type="predicted"/>
<dbReference type="EMBL" id="UOFM01000180">
    <property type="protein sequence ID" value="VAW76506.1"/>
    <property type="molecule type" value="Genomic_DNA"/>
</dbReference>
<dbReference type="Gene3D" id="1.10.1660.10">
    <property type="match status" value="1"/>
</dbReference>
<reference evidence="1" key="1">
    <citation type="submission" date="2018-06" db="EMBL/GenBank/DDBJ databases">
        <authorList>
            <person name="Zhirakovskaya E."/>
        </authorList>
    </citation>
    <scope>NUCLEOTIDE SEQUENCE</scope>
</reference>
<name>A0A3B0Z733_9ZZZZ</name>
<sequence>MPTTILKGILIDEQIRISLGDICRACSRHAEWVIELVDEGVLEPTGPSPEQWHFSPAALQRALVATRLQRDLGINLAGVALALDLLDEINTLRARLR</sequence>
<evidence type="ECO:0008006" key="2">
    <source>
        <dbReference type="Google" id="ProtNLM"/>
    </source>
</evidence>
<gene>
    <name evidence="1" type="ORF">MNBD_GAMMA14-1957</name>
</gene>
<protein>
    <recommendedName>
        <fullName evidence="2">MerR family transcriptional regulator</fullName>
    </recommendedName>
</protein>
<evidence type="ECO:0000313" key="1">
    <source>
        <dbReference type="EMBL" id="VAW76506.1"/>
    </source>
</evidence>
<dbReference type="AlphaFoldDB" id="A0A3B0Z733"/>